<evidence type="ECO:0000313" key="3">
    <source>
        <dbReference type="Proteomes" id="UP000004722"/>
    </source>
</evidence>
<accession>K1MIA4</accession>
<dbReference type="RefSeq" id="WP_005729902.1">
    <property type="nucleotide sequence ID" value="NZ_JH932275.1"/>
</dbReference>
<dbReference type="Pfam" id="PF03796">
    <property type="entry name" value="DnaB_C"/>
    <property type="match status" value="2"/>
</dbReference>
<dbReference type="PRINTS" id="PR01874">
    <property type="entry name" value="DNAREPAIRADA"/>
</dbReference>
<comment type="caution">
    <text evidence="2">The sequence shown here is derived from an EMBL/GenBank/DDBJ whole genome shotgun (WGS) entry which is preliminary data.</text>
</comment>
<dbReference type="PANTHER" id="PTHR30153:SF2">
    <property type="entry name" value="REPLICATIVE DNA HELICASE"/>
    <property type="match status" value="1"/>
</dbReference>
<evidence type="ECO:0000259" key="1">
    <source>
        <dbReference type="PROSITE" id="PS51199"/>
    </source>
</evidence>
<dbReference type="OrthoDB" id="2206610at2"/>
<dbReference type="PATRIC" id="fig|883092.3.peg.2398"/>
<dbReference type="Proteomes" id="UP000004722">
    <property type="component" value="Unassembled WGS sequence"/>
</dbReference>
<dbReference type="InterPro" id="IPR007694">
    <property type="entry name" value="DNA_helicase_DnaB-like_C"/>
</dbReference>
<dbReference type="AlphaFoldDB" id="K1MIA4"/>
<protein>
    <recommendedName>
        <fullName evidence="1">SF4 helicase domain-containing protein</fullName>
    </recommendedName>
</protein>
<dbReference type="PROSITE" id="PS51199">
    <property type="entry name" value="SF4_HELICASE"/>
    <property type="match status" value="1"/>
</dbReference>
<name>K1MIA4_9LACO</name>
<dbReference type="HOGENOM" id="CLU_489827_0_0_9"/>
<dbReference type="PANTHER" id="PTHR30153">
    <property type="entry name" value="REPLICATIVE DNA HELICASE DNAB"/>
    <property type="match status" value="1"/>
</dbReference>
<dbReference type="GO" id="GO:0003678">
    <property type="term" value="F:DNA helicase activity"/>
    <property type="evidence" value="ECO:0007669"/>
    <property type="project" value="InterPro"/>
</dbReference>
<sequence>MVENKGLSNPHGAIYVVSTAKDAEAISDVHDNRGKRKAIFDAISVHSLNLDVENTNVTQKLLNDIQAVQDKKTSNNSVPKNLDEITEAVKQRLESFDIEQRRKAVDYNPTFLIALDRDDAERFSDVIESTLRTNGYNAYTVSLASSGEQKTLEESKKLNPNAFKSAIINTYLNPDNQAQQFFDWILQGYAPSLRTGWNKLDSILGGGINNELYVLGATPGLGKTTLALQMATYLAQTKHHVFYYALEMSAKQMIAKTVNRFAFQLSGYGEVYNEVLEANPLEQLPNFFNVYKGHWNLTWGNKSGQQIMTALINGLKMYNDLSPYLHLKDNMTKKPTVSQVKEDIRNFISRTGEKPVIFIDYLQLLQSSDDLSQSTAKQRVSDAIWDLKIISRDFQIPVFVISSYNRASYTDLHAGMTAFKESGDIDYSAEAIMTMSYDFDHTKITNAPSEYNSFFNKTVGEWFEAQLKDAKKSKDRGQIVQEGINLTQMQPSQVIRLSMLKNRFGGIPTPIYFEFRPRFDYFCELNDSFTPINAKIPSIKDIHTIIKSNRLINTEQ</sequence>
<dbReference type="GO" id="GO:0006260">
    <property type="term" value="P:DNA replication"/>
    <property type="evidence" value="ECO:0007669"/>
    <property type="project" value="InterPro"/>
</dbReference>
<feature type="domain" description="SF4 helicase" evidence="1">
    <location>
        <begin position="186"/>
        <end position="423"/>
    </location>
</feature>
<dbReference type="SUPFAM" id="SSF52540">
    <property type="entry name" value="P-loop containing nucleoside triphosphate hydrolases"/>
    <property type="match status" value="1"/>
</dbReference>
<gene>
    <name evidence="2" type="ORF">HMPREF9249_02416</name>
</gene>
<reference evidence="2 3" key="1">
    <citation type="submission" date="2012-07" db="EMBL/GenBank/DDBJ databases">
        <title>The Genome Sequence of Lactobacillus crispatus FB077-07.</title>
        <authorList>
            <consortium name="The Broad Institute Genome Sequencing Platform"/>
            <person name="Earl A."/>
            <person name="Ward D."/>
            <person name="Feldgarden M."/>
            <person name="Gevers D."/>
            <person name="Saerens B."/>
            <person name="Vaneechoutte M."/>
            <person name="Walker B."/>
            <person name="Young S.K."/>
            <person name="Zeng Q."/>
            <person name="Gargeya S."/>
            <person name="Fitzgerald M."/>
            <person name="Haas B."/>
            <person name="Abouelleil A."/>
            <person name="Alvarado L."/>
            <person name="Arachchi H.M."/>
            <person name="Berlin A.M."/>
            <person name="Chapman S.B."/>
            <person name="Goldberg J."/>
            <person name="Griggs A."/>
            <person name="Gujja S."/>
            <person name="Hansen M."/>
            <person name="Howarth C."/>
            <person name="Imamovic A."/>
            <person name="Larimer J."/>
            <person name="McCowen C."/>
            <person name="Montmayeur A."/>
            <person name="Murphy C."/>
            <person name="Neiman D."/>
            <person name="Pearson M."/>
            <person name="Priest M."/>
            <person name="Roberts A."/>
            <person name="Saif S."/>
            <person name="Shea T."/>
            <person name="Sisk P."/>
            <person name="Sykes S."/>
            <person name="Wortman J."/>
            <person name="Nusbaum C."/>
            <person name="Birren B."/>
        </authorList>
    </citation>
    <scope>NUCLEOTIDE SEQUENCE [LARGE SCALE GENOMIC DNA]</scope>
    <source>
        <strain evidence="2 3">FB077-07</strain>
    </source>
</reference>
<dbReference type="InterPro" id="IPR027417">
    <property type="entry name" value="P-loop_NTPase"/>
</dbReference>
<dbReference type="GO" id="GO:0005829">
    <property type="term" value="C:cytosol"/>
    <property type="evidence" value="ECO:0007669"/>
    <property type="project" value="TreeGrafter"/>
</dbReference>
<dbReference type="EMBL" id="AGZG01000115">
    <property type="protein sequence ID" value="EKB62193.1"/>
    <property type="molecule type" value="Genomic_DNA"/>
</dbReference>
<evidence type="ECO:0000313" key="2">
    <source>
        <dbReference type="EMBL" id="EKB62193.1"/>
    </source>
</evidence>
<proteinExistence type="predicted"/>
<organism evidence="2 3">
    <name type="scientific">Lactobacillus crispatus FB077-07</name>
    <dbReference type="NCBI Taxonomy" id="883092"/>
    <lineage>
        <taxon>Bacteria</taxon>
        <taxon>Bacillati</taxon>
        <taxon>Bacillota</taxon>
        <taxon>Bacilli</taxon>
        <taxon>Lactobacillales</taxon>
        <taxon>Lactobacillaceae</taxon>
        <taxon>Lactobacillus</taxon>
    </lineage>
</organism>
<dbReference type="GO" id="GO:0005524">
    <property type="term" value="F:ATP binding"/>
    <property type="evidence" value="ECO:0007669"/>
    <property type="project" value="InterPro"/>
</dbReference>
<dbReference type="Gene3D" id="3.40.50.300">
    <property type="entry name" value="P-loop containing nucleotide triphosphate hydrolases"/>
    <property type="match status" value="1"/>
</dbReference>